<name>A0ABQ1VX64_9BACT</name>
<reference evidence="2" key="1">
    <citation type="journal article" date="2019" name="Int. J. Syst. Evol. Microbiol.">
        <title>The Global Catalogue of Microorganisms (GCM) 10K type strain sequencing project: providing services to taxonomists for standard genome sequencing and annotation.</title>
        <authorList>
            <consortium name="The Broad Institute Genomics Platform"/>
            <consortium name="The Broad Institute Genome Sequencing Center for Infectious Disease"/>
            <person name="Wu L."/>
            <person name="Ma J."/>
        </authorList>
    </citation>
    <scope>NUCLEOTIDE SEQUENCE [LARGE SCALE GENOMIC DNA]</scope>
    <source>
        <strain evidence="2">CGMCC 1.12749</strain>
    </source>
</reference>
<dbReference type="RefSeq" id="WP_188499632.1">
    <property type="nucleotide sequence ID" value="NZ_BMFP01000001.1"/>
</dbReference>
<dbReference type="Proteomes" id="UP000634043">
    <property type="component" value="Unassembled WGS sequence"/>
</dbReference>
<gene>
    <name evidence="1" type="ORF">GCM10011323_01820</name>
</gene>
<sequence length="263" mass="29913">MQVFFKAIPILLIMLGFLVRPLDALGDSGHDVLLKKAYELKEQYKETEALAVYEQIIAADESNFEALCQASLLHSLMGNRFSDDTRKINHFSTAKAYAQRAFLLDSTDARSNYAMALSLASLAMVSGPKQRLAMISETKSYLDGALAADDKYADAWHLLGRWYFKMANLNFAEVTTYKVMLGGMADKPATNKDAIYAMEMAILHNPNNLRYYFDLANIYQEMKNKEACVYTLQRAMAQNLELQTKEELELSRRCKMMLQAYQK</sequence>
<accession>A0ABQ1VX64</accession>
<dbReference type="EMBL" id="BMFP01000001">
    <property type="protein sequence ID" value="GGG00411.1"/>
    <property type="molecule type" value="Genomic_DNA"/>
</dbReference>
<evidence type="ECO:0000313" key="1">
    <source>
        <dbReference type="EMBL" id="GGG00411.1"/>
    </source>
</evidence>
<evidence type="ECO:0008006" key="3">
    <source>
        <dbReference type="Google" id="ProtNLM"/>
    </source>
</evidence>
<keyword evidence="2" id="KW-1185">Reference proteome</keyword>
<dbReference type="SUPFAM" id="SSF48452">
    <property type="entry name" value="TPR-like"/>
    <property type="match status" value="1"/>
</dbReference>
<protein>
    <recommendedName>
        <fullName evidence="3">Tetratricopeptide repeat protein</fullName>
    </recommendedName>
</protein>
<organism evidence="1 2">
    <name type="scientific">Pontibacter amylolyticus</name>
    <dbReference type="NCBI Taxonomy" id="1424080"/>
    <lineage>
        <taxon>Bacteria</taxon>
        <taxon>Pseudomonadati</taxon>
        <taxon>Bacteroidota</taxon>
        <taxon>Cytophagia</taxon>
        <taxon>Cytophagales</taxon>
        <taxon>Hymenobacteraceae</taxon>
        <taxon>Pontibacter</taxon>
    </lineage>
</organism>
<dbReference type="Gene3D" id="1.25.40.10">
    <property type="entry name" value="Tetratricopeptide repeat domain"/>
    <property type="match status" value="1"/>
</dbReference>
<dbReference type="InterPro" id="IPR011990">
    <property type="entry name" value="TPR-like_helical_dom_sf"/>
</dbReference>
<comment type="caution">
    <text evidence="1">The sequence shown here is derived from an EMBL/GenBank/DDBJ whole genome shotgun (WGS) entry which is preliminary data.</text>
</comment>
<evidence type="ECO:0000313" key="2">
    <source>
        <dbReference type="Proteomes" id="UP000634043"/>
    </source>
</evidence>
<proteinExistence type="predicted"/>